<protein>
    <recommendedName>
        <fullName evidence="5">Low temperature viability protein</fullName>
    </recommendedName>
</protein>
<feature type="region of interest" description="Disordered" evidence="2">
    <location>
        <begin position="46"/>
        <end position="91"/>
    </location>
</feature>
<dbReference type="GO" id="GO:0000056">
    <property type="term" value="P:ribosomal small subunit export from nucleus"/>
    <property type="evidence" value="ECO:0007669"/>
    <property type="project" value="TreeGrafter"/>
</dbReference>
<dbReference type="Pfam" id="PF04180">
    <property type="entry name" value="LTV"/>
    <property type="match status" value="1"/>
</dbReference>
<gene>
    <name evidence="3" type="ORF">BVC80_1195g53</name>
</gene>
<dbReference type="GO" id="GO:0030688">
    <property type="term" value="C:preribosome, small subunit precursor"/>
    <property type="evidence" value="ECO:0007669"/>
    <property type="project" value="TreeGrafter"/>
</dbReference>
<organism evidence="3 4">
    <name type="scientific">Macleaya cordata</name>
    <name type="common">Five-seeded plume-poppy</name>
    <name type="synonym">Bocconia cordata</name>
    <dbReference type="NCBI Taxonomy" id="56857"/>
    <lineage>
        <taxon>Eukaryota</taxon>
        <taxon>Viridiplantae</taxon>
        <taxon>Streptophyta</taxon>
        <taxon>Embryophyta</taxon>
        <taxon>Tracheophyta</taxon>
        <taxon>Spermatophyta</taxon>
        <taxon>Magnoliopsida</taxon>
        <taxon>Ranunculales</taxon>
        <taxon>Papaveraceae</taxon>
        <taxon>Papaveroideae</taxon>
        <taxon>Macleaya</taxon>
    </lineage>
</organism>
<dbReference type="Proteomes" id="UP000195402">
    <property type="component" value="Unassembled WGS sequence"/>
</dbReference>
<feature type="compositionally biased region" description="Basic and acidic residues" evidence="2">
    <location>
        <begin position="481"/>
        <end position="502"/>
    </location>
</feature>
<feature type="region of interest" description="Disordered" evidence="2">
    <location>
        <begin position="288"/>
        <end position="307"/>
    </location>
</feature>
<dbReference type="GO" id="GO:0005634">
    <property type="term" value="C:nucleus"/>
    <property type="evidence" value="ECO:0007669"/>
    <property type="project" value="TreeGrafter"/>
</dbReference>
<evidence type="ECO:0000313" key="4">
    <source>
        <dbReference type="Proteomes" id="UP000195402"/>
    </source>
</evidence>
<sequence length="536" mass="60324">MGKKKFIDKKKSATFQLLARDTSDPNYEEGPNGDRVFVRVDNNPLSIEGFGEEEGEDPDSIFADPPEDDVVENHLVGEPSRNRVSNGSSLPDNLRKEILELGLPDDGYNYLLHLREIKKTGGGSAFYENPKAKLEQLPNDVKAYDASRVPVLGLVNDTDTNDSSIYNVAAKTVGVRIKKAVDEEVAALLDDGDLSRFGSDVEDLEEDFVVQANLPEEGEDGIVDKKINEQPEVIKRENIESGNFVPREGEFFGTNDSGRQHQTDEKPRVPRFLDEQFELLTLREYGSDSDSEHRECGPNSDCESEDPIPEVLEPFLVRLNNSLKERGIEDLEIDNKYKVPADFVHGNEVFNNEKLVDSAVHLIRRCVEYGEKYNDESQDKEELVIWEESSDESEEFDCETVVSTYSNLDNHPGKIEAPVSTRKKKPSQTVPAVSSNSGHMISLRGKEKLPVEFLPHLRKPVVDKVTRVSGLKTDQHKRKPHGEESKEEKKERKAAVKEERREARKVKKEMKVVYKGEAQRAQKVAAISGPSSIHLL</sequence>
<dbReference type="FunCoup" id="A0A200RCG6">
    <property type="interactions" value="2592"/>
</dbReference>
<dbReference type="GO" id="GO:0042274">
    <property type="term" value="P:ribosomal small subunit biogenesis"/>
    <property type="evidence" value="ECO:0007669"/>
    <property type="project" value="InterPro"/>
</dbReference>
<name>A0A200RCG6_MACCD</name>
<dbReference type="InterPro" id="IPR007307">
    <property type="entry name" value="Ltv1"/>
</dbReference>
<reference evidence="3 4" key="1">
    <citation type="journal article" date="2017" name="Mol. Plant">
        <title>The Genome of Medicinal Plant Macleaya cordata Provides New Insights into Benzylisoquinoline Alkaloids Metabolism.</title>
        <authorList>
            <person name="Liu X."/>
            <person name="Liu Y."/>
            <person name="Huang P."/>
            <person name="Ma Y."/>
            <person name="Qing Z."/>
            <person name="Tang Q."/>
            <person name="Cao H."/>
            <person name="Cheng P."/>
            <person name="Zheng Y."/>
            <person name="Yuan Z."/>
            <person name="Zhou Y."/>
            <person name="Liu J."/>
            <person name="Tang Z."/>
            <person name="Zhuo Y."/>
            <person name="Zhang Y."/>
            <person name="Yu L."/>
            <person name="Huang J."/>
            <person name="Yang P."/>
            <person name="Peng Q."/>
            <person name="Zhang J."/>
            <person name="Jiang W."/>
            <person name="Zhang Z."/>
            <person name="Lin K."/>
            <person name="Ro D.K."/>
            <person name="Chen X."/>
            <person name="Xiong X."/>
            <person name="Shang Y."/>
            <person name="Huang S."/>
            <person name="Zeng J."/>
        </authorList>
    </citation>
    <scope>NUCLEOTIDE SEQUENCE [LARGE SCALE GENOMIC DNA]</scope>
    <source>
        <strain evidence="4">cv. BLH2017</strain>
        <tissue evidence="3">Root</tissue>
    </source>
</reference>
<dbReference type="InParanoid" id="A0A200RCG6"/>
<keyword evidence="4" id="KW-1185">Reference proteome</keyword>
<proteinExistence type="inferred from homology"/>
<dbReference type="EMBL" id="MVGT01000132">
    <property type="protein sequence ID" value="OVA20409.1"/>
    <property type="molecule type" value="Genomic_DNA"/>
</dbReference>
<dbReference type="OrthoDB" id="5852896at2759"/>
<dbReference type="PANTHER" id="PTHR21531">
    <property type="entry name" value="LOW-TEMPERATURE VIABILITY PROTEIN LTV1-RELATED"/>
    <property type="match status" value="1"/>
</dbReference>
<feature type="region of interest" description="Disordered" evidence="2">
    <location>
        <begin position="465"/>
        <end position="508"/>
    </location>
</feature>
<accession>A0A200RCG6</accession>
<dbReference type="OMA" id="TKEFLFM"/>
<evidence type="ECO:0000256" key="1">
    <source>
        <dbReference type="ARBA" id="ARBA00009078"/>
    </source>
</evidence>
<comment type="similarity">
    <text evidence="1">Belongs to the LTV1 family.</text>
</comment>
<evidence type="ECO:0000313" key="3">
    <source>
        <dbReference type="EMBL" id="OVA20409.1"/>
    </source>
</evidence>
<dbReference type="AlphaFoldDB" id="A0A200RCG6"/>
<feature type="compositionally biased region" description="Acidic residues" evidence="2">
    <location>
        <begin position="50"/>
        <end position="70"/>
    </location>
</feature>
<evidence type="ECO:0008006" key="5">
    <source>
        <dbReference type="Google" id="ProtNLM"/>
    </source>
</evidence>
<feature type="compositionally biased region" description="Polar residues" evidence="2">
    <location>
        <begin position="82"/>
        <end position="91"/>
    </location>
</feature>
<dbReference type="GO" id="GO:0005829">
    <property type="term" value="C:cytosol"/>
    <property type="evidence" value="ECO:0007669"/>
    <property type="project" value="TreeGrafter"/>
</dbReference>
<dbReference type="STRING" id="56857.A0A200RCG6"/>
<comment type="caution">
    <text evidence="3">The sequence shown here is derived from an EMBL/GenBank/DDBJ whole genome shotgun (WGS) entry which is preliminary data.</text>
</comment>
<feature type="region of interest" description="Disordered" evidence="2">
    <location>
        <begin position="407"/>
        <end position="439"/>
    </location>
</feature>
<evidence type="ECO:0000256" key="2">
    <source>
        <dbReference type="SAM" id="MobiDB-lite"/>
    </source>
</evidence>
<feature type="compositionally biased region" description="Polar residues" evidence="2">
    <location>
        <begin position="427"/>
        <end position="439"/>
    </location>
</feature>
<dbReference type="PANTHER" id="PTHR21531:SF0">
    <property type="entry name" value="PROTEIN LTV1 HOMOLOG"/>
    <property type="match status" value="1"/>
</dbReference>